<organism evidence="2 3">
    <name type="scientific">Acetobacter pomorum</name>
    <dbReference type="NCBI Taxonomy" id="65959"/>
    <lineage>
        <taxon>Bacteria</taxon>
        <taxon>Pseudomonadati</taxon>
        <taxon>Pseudomonadota</taxon>
        <taxon>Alphaproteobacteria</taxon>
        <taxon>Acetobacterales</taxon>
        <taxon>Acetobacteraceae</taxon>
        <taxon>Acetobacter</taxon>
    </lineage>
</organism>
<dbReference type="Gene3D" id="2.170.16.10">
    <property type="entry name" value="Hedgehog/Intein (Hint) domain"/>
    <property type="match status" value="1"/>
</dbReference>
<dbReference type="EMBL" id="PEBQ01000210">
    <property type="protein sequence ID" value="PHY92665.1"/>
    <property type="molecule type" value="Genomic_DNA"/>
</dbReference>
<protein>
    <recommendedName>
        <fullName evidence="1">Hedgehog/Intein (Hint) domain-containing protein</fullName>
    </recommendedName>
</protein>
<evidence type="ECO:0000313" key="2">
    <source>
        <dbReference type="EMBL" id="PHY92665.1"/>
    </source>
</evidence>
<dbReference type="SUPFAM" id="SSF51294">
    <property type="entry name" value="Hedgehog/intein (Hint) domain"/>
    <property type="match status" value="1"/>
</dbReference>
<name>A0A2G4RA56_9PROT</name>
<evidence type="ECO:0000313" key="3">
    <source>
        <dbReference type="Proteomes" id="UP000228751"/>
    </source>
</evidence>
<dbReference type="Pfam" id="PF13403">
    <property type="entry name" value="Hint_2"/>
    <property type="match status" value="1"/>
</dbReference>
<dbReference type="AlphaFoldDB" id="A0A2G4RA56"/>
<sequence length="580" mass="61931">MGAALITVNAGVATVYSSGDLSSLAGVSALSDIIITKNAQTPAGDPVVVDLTTGLAGVSALSGITVQNGATAKVGGGLLNANVGTGLTVNGGVLDLQGNLIGANVLHAVNVGPEGGEIKVEPTGLSVGVLDLPINFVDAHGNSTNTIPANFVMDFPSAKSIPAYYDKITNTTTIGDGISLLGIVGAGRTITLQGDVFDLKDNGTANGWPAVLGYSYNFTQSDGNGGVITCYLSGSMIRTPNGDVTVEDIRIGDEIVTFDWRNNKDVVHPVVWVGKAHATVRPDLSDDEAGWPVRILKDAIADGVPYKDMLITSEHCLFFKDRFVPVRMLVNGISIFYDKSIASYDYYHVETEQHSVITADGMLTESYLDTGNRSSFRQEGTVVALHGAAKSWKDDAGAPLGVERSFVEPLFRAIEWRENSIFGCRVAEEKLETTNDPDLHLITDAGAVVRPMRKTTQQYSFMLPPNTQSVRIISRTSRPADVIGPFVDDRRYMGVAVGEVHLLCAKRSYEITSHLTTKKPEGWHADTGKKGVAWTNGNAQMSLDGHLTHGKMGILSMNIHAAGPYLLPEQKTEMKKLQSA</sequence>
<dbReference type="OrthoDB" id="7284755at2"/>
<dbReference type="RefSeq" id="WP_099542312.1">
    <property type="nucleotide sequence ID" value="NZ_PEBQ01000210.1"/>
</dbReference>
<proteinExistence type="predicted"/>
<dbReference type="InterPro" id="IPR036844">
    <property type="entry name" value="Hint_dom_sf"/>
</dbReference>
<dbReference type="InterPro" id="IPR028992">
    <property type="entry name" value="Hedgehog/Intein_dom"/>
</dbReference>
<dbReference type="Proteomes" id="UP000228751">
    <property type="component" value="Unassembled WGS sequence"/>
</dbReference>
<comment type="caution">
    <text evidence="2">The sequence shown here is derived from an EMBL/GenBank/DDBJ whole genome shotgun (WGS) entry which is preliminary data.</text>
</comment>
<keyword evidence="3" id="KW-1185">Reference proteome</keyword>
<reference evidence="2 3" key="1">
    <citation type="submission" date="2017-10" db="EMBL/GenBank/DDBJ databases">
        <title>Genomic analysis of the genus Acetobacter.</title>
        <authorList>
            <person name="Kim K.H."/>
            <person name="Chun B.H."/>
            <person name="Son A.R."/>
            <person name="Jeon C.O."/>
        </authorList>
    </citation>
    <scope>NUCLEOTIDE SEQUENCE [LARGE SCALE GENOMIC DNA]</scope>
    <source>
        <strain evidence="2 3">LHT 2458</strain>
    </source>
</reference>
<accession>A0A2G4RA56</accession>
<gene>
    <name evidence="2" type="ORF">CSR02_15670</name>
</gene>
<evidence type="ECO:0000259" key="1">
    <source>
        <dbReference type="Pfam" id="PF13403"/>
    </source>
</evidence>
<feature type="domain" description="Hedgehog/Intein (Hint)" evidence="1">
    <location>
        <begin position="229"/>
        <end position="370"/>
    </location>
</feature>